<name>X1F3K4_9ZZZZ</name>
<proteinExistence type="predicted"/>
<organism evidence="1">
    <name type="scientific">marine sediment metagenome</name>
    <dbReference type="NCBI Taxonomy" id="412755"/>
    <lineage>
        <taxon>unclassified sequences</taxon>
        <taxon>metagenomes</taxon>
        <taxon>ecological metagenomes</taxon>
    </lineage>
</organism>
<accession>X1F3K4</accession>
<evidence type="ECO:0000313" key="1">
    <source>
        <dbReference type="EMBL" id="GAH15393.1"/>
    </source>
</evidence>
<gene>
    <name evidence="1" type="ORF">S01H4_52821</name>
</gene>
<protein>
    <submittedName>
        <fullName evidence="1">Uncharacterized protein</fullName>
    </submittedName>
</protein>
<dbReference type="AlphaFoldDB" id="X1F3K4"/>
<dbReference type="EMBL" id="BART01030217">
    <property type="protein sequence ID" value="GAH15393.1"/>
    <property type="molecule type" value="Genomic_DNA"/>
</dbReference>
<comment type="caution">
    <text evidence="1">The sequence shown here is derived from an EMBL/GenBank/DDBJ whole genome shotgun (WGS) entry which is preliminary data.</text>
</comment>
<sequence length="189" mass="20595">DPTDNYWSIFWDEDGVGPLEKACWHFTWEEIEDLFDTTAIIQDLRIEAGKPYTSESSTVYIDDIEINTDTYGLEKAMKTVETNELGSFETTFKVPARGNAEYFISGLDEDGATAKAEFTIGPCITLDVDEGPSGTVVDVEARGYTADDETAIPKLAVEISDDGDDGVVMLFSLISCSGIFSPVSVSPST</sequence>
<reference evidence="1" key="1">
    <citation type="journal article" date="2014" name="Front. Microbiol.">
        <title>High frequency of phylogenetically diverse reductive dehalogenase-homologous genes in deep subseafloor sedimentary metagenomes.</title>
        <authorList>
            <person name="Kawai M."/>
            <person name="Futagami T."/>
            <person name="Toyoda A."/>
            <person name="Takaki Y."/>
            <person name="Nishi S."/>
            <person name="Hori S."/>
            <person name="Arai W."/>
            <person name="Tsubouchi T."/>
            <person name="Morono Y."/>
            <person name="Uchiyama I."/>
            <person name="Ito T."/>
            <person name="Fujiyama A."/>
            <person name="Inagaki F."/>
            <person name="Takami H."/>
        </authorList>
    </citation>
    <scope>NUCLEOTIDE SEQUENCE</scope>
    <source>
        <strain evidence="1">Expedition CK06-06</strain>
    </source>
</reference>
<feature type="non-terminal residue" evidence="1">
    <location>
        <position position="1"/>
    </location>
</feature>